<proteinExistence type="predicted"/>
<feature type="domain" description="A to I editase" evidence="1">
    <location>
        <begin position="15"/>
        <end position="234"/>
    </location>
</feature>
<dbReference type="PROSITE" id="PS50141">
    <property type="entry name" value="A_DEAMIN_EDITASE"/>
    <property type="match status" value="1"/>
</dbReference>
<dbReference type="AlphaFoldDB" id="A0A8L8KMH4"/>
<dbReference type="InterPro" id="IPR002466">
    <property type="entry name" value="A_deamin"/>
</dbReference>
<dbReference type="GO" id="GO:0003726">
    <property type="term" value="F:double-stranded RNA adenosine deaminase activity"/>
    <property type="evidence" value="ECO:0007669"/>
    <property type="project" value="TreeGrafter"/>
</dbReference>
<dbReference type="PANTHER" id="PTHR10910">
    <property type="entry name" value="EUKARYOTE SPECIFIC DSRNA BINDING PROTEIN"/>
    <property type="match status" value="1"/>
</dbReference>
<dbReference type="GO" id="GO:0008251">
    <property type="term" value="F:tRNA-specific adenosine deaminase activity"/>
    <property type="evidence" value="ECO:0007669"/>
    <property type="project" value="TreeGrafter"/>
</dbReference>
<sequence length="273" mass="29933">LVTRSAEGSCAEIVSLATGNKGLRGEDYCGEVFSKCLDASIVIKTSDFRFLYAQVLLYTQDPLKSIFARTNAGKLTLRKGLSFHMFVNTAPCGDSQNKSMLRFKVENGMGTILGRHPETLAPQTIDGIAGGERLRTMSCSDKIMRWNVLGVQGCLLSLIVEPIYLSSIAVAEKADKCRLERALYRRVEEFVPPAPFHVNKPYIGHCQVAPTLRETSIGSTISVNWNMADDSLEVRAFRSCSLSYIDLHGRSQLLLTGGFIAEPSFSAGGTQRV</sequence>
<evidence type="ECO:0000259" key="1">
    <source>
        <dbReference type="PROSITE" id="PS50141"/>
    </source>
</evidence>
<dbReference type="GO" id="GO:0005737">
    <property type="term" value="C:cytoplasm"/>
    <property type="evidence" value="ECO:0007669"/>
    <property type="project" value="TreeGrafter"/>
</dbReference>
<accession>A0A8L8KMH4</accession>
<evidence type="ECO:0000313" key="2">
    <source>
        <dbReference type="Proteomes" id="UP000050761"/>
    </source>
</evidence>
<evidence type="ECO:0000313" key="3">
    <source>
        <dbReference type="WBParaSite" id="HPBE_0001826301-mRNA-1"/>
    </source>
</evidence>
<organism evidence="2 3">
    <name type="scientific">Heligmosomoides polygyrus</name>
    <name type="common">Parasitic roundworm</name>
    <dbReference type="NCBI Taxonomy" id="6339"/>
    <lineage>
        <taxon>Eukaryota</taxon>
        <taxon>Metazoa</taxon>
        <taxon>Ecdysozoa</taxon>
        <taxon>Nematoda</taxon>
        <taxon>Chromadorea</taxon>
        <taxon>Rhabditida</taxon>
        <taxon>Rhabditina</taxon>
        <taxon>Rhabditomorpha</taxon>
        <taxon>Strongyloidea</taxon>
        <taxon>Heligmosomidae</taxon>
        <taxon>Heligmosomoides</taxon>
    </lineage>
</organism>
<dbReference type="GO" id="GO:0006396">
    <property type="term" value="P:RNA processing"/>
    <property type="evidence" value="ECO:0007669"/>
    <property type="project" value="InterPro"/>
</dbReference>
<protein>
    <submittedName>
        <fullName evidence="3">A to I editase domain-containing protein</fullName>
    </submittedName>
</protein>
<reference evidence="3" key="1">
    <citation type="submission" date="2019-09" db="UniProtKB">
        <authorList>
            <consortium name="WormBaseParasite"/>
        </authorList>
    </citation>
    <scope>IDENTIFICATION</scope>
</reference>
<dbReference type="WBParaSite" id="HPBE_0001826301-mRNA-1">
    <property type="protein sequence ID" value="HPBE_0001826301-mRNA-1"/>
    <property type="gene ID" value="HPBE_0001826301"/>
</dbReference>
<name>A0A8L8KMH4_HELPZ</name>
<dbReference type="GO" id="GO:0005730">
    <property type="term" value="C:nucleolus"/>
    <property type="evidence" value="ECO:0007669"/>
    <property type="project" value="TreeGrafter"/>
</dbReference>
<dbReference type="GO" id="GO:0003725">
    <property type="term" value="F:double-stranded RNA binding"/>
    <property type="evidence" value="ECO:0007669"/>
    <property type="project" value="TreeGrafter"/>
</dbReference>
<dbReference type="GO" id="GO:0006382">
    <property type="term" value="P:adenosine to inosine editing"/>
    <property type="evidence" value="ECO:0007669"/>
    <property type="project" value="TreeGrafter"/>
</dbReference>
<keyword evidence="2" id="KW-1185">Reference proteome</keyword>
<dbReference type="Proteomes" id="UP000050761">
    <property type="component" value="Unassembled WGS sequence"/>
</dbReference>
<dbReference type="Pfam" id="PF02137">
    <property type="entry name" value="A_deamin"/>
    <property type="match status" value="1"/>
</dbReference>
<dbReference type="SMART" id="SM00552">
    <property type="entry name" value="ADEAMc"/>
    <property type="match status" value="1"/>
</dbReference>
<dbReference type="PANTHER" id="PTHR10910:SF62">
    <property type="entry name" value="AT07585P-RELATED"/>
    <property type="match status" value="1"/>
</dbReference>